<dbReference type="Proteomes" id="UP000578819">
    <property type="component" value="Unassembled WGS sequence"/>
</dbReference>
<dbReference type="RefSeq" id="WP_221449069.1">
    <property type="nucleotide sequence ID" value="NZ_JACHJW010000001.1"/>
</dbReference>
<protein>
    <submittedName>
        <fullName evidence="1">DNA-binding HxlR family transcriptional regulator</fullName>
    </submittedName>
</protein>
<evidence type="ECO:0000313" key="1">
    <source>
        <dbReference type="EMBL" id="MBB4959836.1"/>
    </source>
</evidence>
<organism evidence="1 2">
    <name type="scientific">Micromonospora polyrhachis</name>
    <dbReference type="NCBI Taxonomy" id="1282883"/>
    <lineage>
        <taxon>Bacteria</taxon>
        <taxon>Bacillati</taxon>
        <taxon>Actinomycetota</taxon>
        <taxon>Actinomycetes</taxon>
        <taxon>Micromonosporales</taxon>
        <taxon>Micromonosporaceae</taxon>
        <taxon>Micromonospora</taxon>
    </lineage>
</organism>
<reference evidence="1 2" key="1">
    <citation type="submission" date="2020-08" db="EMBL/GenBank/DDBJ databases">
        <title>Sequencing the genomes of 1000 actinobacteria strains.</title>
        <authorList>
            <person name="Klenk H.-P."/>
        </authorList>
    </citation>
    <scope>NUCLEOTIDE SEQUENCE [LARGE SCALE GENOMIC DNA]</scope>
    <source>
        <strain evidence="1 2">DSM 45886</strain>
    </source>
</reference>
<dbReference type="Gene3D" id="1.10.10.10">
    <property type="entry name" value="Winged helix-like DNA-binding domain superfamily/Winged helix DNA-binding domain"/>
    <property type="match status" value="1"/>
</dbReference>
<sequence>MLGPLADLPRWLTFRVGRPSALAGLPRRQPTECSIAKAMEAIGTRSAMLIVREARYGTTRFDDFTSRGGINDTVAAARLKQTRS</sequence>
<dbReference type="SUPFAM" id="SSF46785">
    <property type="entry name" value="Winged helix' DNA-binding domain"/>
    <property type="match status" value="1"/>
</dbReference>
<comment type="caution">
    <text evidence="1">The sequence shown here is derived from an EMBL/GenBank/DDBJ whole genome shotgun (WGS) entry which is preliminary data.</text>
</comment>
<gene>
    <name evidence="1" type="ORF">FHR38_003569</name>
</gene>
<dbReference type="InterPro" id="IPR036390">
    <property type="entry name" value="WH_DNA-bd_sf"/>
</dbReference>
<keyword evidence="1" id="KW-0238">DNA-binding</keyword>
<dbReference type="InterPro" id="IPR036388">
    <property type="entry name" value="WH-like_DNA-bd_sf"/>
</dbReference>
<accession>A0A7W7WQ19</accession>
<dbReference type="EMBL" id="JACHJW010000001">
    <property type="protein sequence ID" value="MBB4959836.1"/>
    <property type="molecule type" value="Genomic_DNA"/>
</dbReference>
<keyword evidence="2" id="KW-1185">Reference proteome</keyword>
<name>A0A7W7WQ19_9ACTN</name>
<dbReference type="AlphaFoldDB" id="A0A7W7WQ19"/>
<evidence type="ECO:0000313" key="2">
    <source>
        <dbReference type="Proteomes" id="UP000578819"/>
    </source>
</evidence>
<dbReference type="GO" id="GO:0003677">
    <property type="term" value="F:DNA binding"/>
    <property type="evidence" value="ECO:0007669"/>
    <property type="project" value="UniProtKB-KW"/>
</dbReference>
<proteinExistence type="predicted"/>